<dbReference type="Pfam" id="PF13392">
    <property type="entry name" value="HNH_3"/>
    <property type="match status" value="1"/>
</dbReference>
<protein>
    <submittedName>
        <fullName evidence="4">NUMOD4 motif-containing protein</fullName>
    </submittedName>
</protein>
<evidence type="ECO:0000313" key="4">
    <source>
        <dbReference type="EMBL" id="RZT87518.1"/>
    </source>
</evidence>
<feature type="compositionally biased region" description="Polar residues" evidence="1">
    <location>
        <begin position="1"/>
        <end position="14"/>
    </location>
</feature>
<name>A0A4Q7V230_PSEST</name>
<dbReference type="GO" id="GO:0016788">
    <property type="term" value="F:hydrolase activity, acting on ester bonds"/>
    <property type="evidence" value="ECO:0007669"/>
    <property type="project" value="InterPro"/>
</dbReference>
<dbReference type="EMBL" id="SHKL01000001">
    <property type="protein sequence ID" value="RZT87518.1"/>
    <property type="molecule type" value="Genomic_DNA"/>
</dbReference>
<sequence>MTATQELAVSSQRPPQGGQERWRTTVRDDKYEVSSHGRVRSKTRLIVDYTGRRRTFKGVILKPNFHPRTGYSHVNISGARTVAVHILVLEAFGGPRPAGCQVRHYDGDPGNNHASNLLWGTPLENAADRIRHGRNRHADKVRCSRGHLLILPNIDRYKMTKYGHRQCLSCKNAGRTRRKSRHPETLPSLQEASDLIYDRIMAGEVVK</sequence>
<dbReference type="InterPro" id="IPR044925">
    <property type="entry name" value="His-Me_finger_sf"/>
</dbReference>
<dbReference type="RefSeq" id="WP_130291660.1">
    <property type="nucleotide sequence ID" value="NZ_SHKL01000001.1"/>
</dbReference>
<dbReference type="InterPro" id="IPR003615">
    <property type="entry name" value="HNH_nuc"/>
</dbReference>
<dbReference type="SUPFAM" id="SSF54060">
    <property type="entry name" value="His-Me finger endonucleases"/>
    <property type="match status" value="1"/>
</dbReference>
<dbReference type="OrthoDB" id="3701112at2"/>
<feature type="domain" description="HNH nuclease" evidence="3">
    <location>
        <begin position="83"/>
        <end position="126"/>
    </location>
</feature>
<gene>
    <name evidence="4" type="ORF">EV383_4443</name>
</gene>
<feature type="region of interest" description="Disordered" evidence="1">
    <location>
        <begin position="1"/>
        <end position="23"/>
    </location>
</feature>
<dbReference type="InterPro" id="IPR010902">
    <property type="entry name" value="NUMOD4"/>
</dbReference>
<accession>A0A4Q7V230</accession>
<evidence type="ECO:0000259" key="3">
    <source>
        <dbReference type="Pfam" id="PF13392"/>
    </source>
</evidence>
<dbReference type="AlphaFoldDB" id="A0A4Q7V230"/>
<organism evidence="4 5">
    <name type="scientific">Pseudonocardia sediminis</name>
    <dbReference type="NCBI Taxonomy" id="1397368"/>
    <lineage>
        <taxon>Bacteria</taxon>
        <taxon>Bacillati</taxon>
        <taxon>Actinomycetota</taxon>
        <taxon>Actinomycetes</taxon>
        <taxon>Pseudonocardiales</taxon>
        <taxon>Pseudonocardiaceae</taxon>
        <taxon>Pseudonocardia</taxon>
    </lineage>
</organism>
<dbReference type="Gene3D" id="3.90.75.20">
    <property type="match status" value="1"/>
</dbReference>
<evidence type="ECO:0000256" key="1">
    <source>
        <dbReference type="SAM" id="MobiDB-lite"/>
    </source>
</evidence>
<reference evidence="4 5" key="1">
    <citation type="submission" date="2019-02" db="EMBL/GenBank/DDBJ databases">
        <title>Sequencing the genomes of 1000 actinobacteria strains.</title>
        <authorList>
            <person name="Klenk H.-P."/>
        </authorList>
    </citation>
    <scope>NUCLEOTIDE SEQUENCE [LARGE SCALE GENOMIC DNA]</scope>
    <source>
        <strain evidence="4 5">DSM 45779</strain>
    </source>
</reference>
<evidence type="ECO:0000313" key="5">
    <source>
        <dbReference type="Proteomes" id="UP000291591"/>
    </source>
</evidence>
<dbReference type="Pfam" id="PF07463">
    <property type="entry name" value="NUMOD4"/>
    <property type="match status" value="1"/>
</dbReference>
<feature type="domain" description="NUMOD4" evidence="2">
    <location>
        <begin position="20"/>
        <end position="76"/>
    </location>
</feature>
<proteinExistence type="predicted"/>
<dbReference type="Proteomes" id="UP000291591">
    <property type="component" value="Unassembled WGS sequence"/>
</dbReference>
<comment type="caution">
    <text evidence="4">The sequence shown here is derived from an EMBL/GenBank/DDBJ whole genome shotgun (WGS) entry which is preliminary data.</text>
</comment>
<evidence type="ECO:0000259" key="2">
    <source>
        <dbReference type="Pfam" id="PF07463"/>
    </source>
</evidence>
<keyword evidence="5" id="KW-1185">Reference proteome</keyword>